<dbReference type="WBParaSite" id="PSAMB.scaffold215size64897.g3395.t1">
    <property type="protein sequence ID" value="PSAMB.scaffold215size64897.g3395.t1"/>
    <property type="gene ID" value="PSAMB.scaffold215size64897.g3395"/>
</dbReference>
<feature type="domain" description="Cwf19-like protein C-terminal" evidence="3">
    <location>
        <begin position="443"/>
        <end position="527"/>
    </location>
</feature>
<dbReference type="PANTHER" id="PTHR12072:SF4">
    <property type="entry name" value="CWF19-LIKE PROTEIN 1"/>
    <property type="match status" value="1"/>
</dbReference>
<reference evidence="6" key="1">
    <citation type="submission" date="2022-11" db="UniProtKB">
        <authorList>
            <consortium name="WormBaseParasite"/>
        </authorList>
    </citation>
    <scope>IDENTIFICATION</scope>
</reference>
<proteinExistence type="inferred from homology"/>
<evidence type="ECO:0000256" key="1">
    <source>
        <dbReference type="ARBA" id="ARBA00006795"/>
    </source>
</evidence>
<dbReference type="InterPro" id="IPR006768">
    <property type="entry name" value="Cwf19-like_C_dom-1"/>
</dbReference>
<organism evidence="5 6">
    <name type="scientific">Plectus sambesii</name>
    <dbReference type="NCBI Taxonomy" id="2011161"/>
    <lineage>
        <taxon>Eukaryota</taxon>
        <taxon>Metazoa</taxon>
        <taxon>Ecdysozoa</taxon>
        <taxon>Nematoda</taxon>
        <taxon>Chromadorea</taxon>
        <taxon>Plectida</taxon>
        <taxon>Plectina</taxon>
        <taxon>Plectoidea</taxon>
        <taxon>Plectidae</taxon>
        <taxon>Plectus</taxon>
    </lineage>
</organism>
<evidence type="ECO:0000259" key="3">
    <source>
        <dbReference type="Pfam" id="PF04676"/>
    </source>
</evidence>
<feature type="domain" description="Cwf19-like C-terminal" evidence="4">
    <location>
        <begin position="315"/>
        <end position="420"/>
    </location>
</feature>
<keyword evidence="5" id="KW-1185">Reference proteome</keyword>
<comment type="similarity">
    <text evidence="1">Belongs to the CWF19 family.</text>
</comment>
<protein>
    <submittedName>
        <fullName evidence="6">CWF19-like protein 1</fullName>
    </submittedName>
</protein>
<dbReference type="InterPro" id="IPR040194">
    <property type="entry name" value="Cwf19-like"/>
</dbReference>
<name>A0A914VMH1_9BILA</name>
<dbReference type="CDD" id="cd07380">
    <property type="entry name" value="MPP_CWF19_N"/>
    <property type="match status" value="1"/>
</dbReference>
<dbReference type="InterPro" id="IPR036265">
    <property type="entry name" value="HIT-like_sf"/>
</dbReference>
<dbReference type="Pfam" id="PF04677">
    <property type="entry name" value="CwfJ_C_1"/>
    <property type="match status" value="1"/>
</dbReference>
<dbReference type="AlphaFoldDB" id="A0A914VMH1"/>
<dbReference type="InterPro" id="IPR006767">
    <property type="entry name" value="Cwf19-like_C_dom-2"/>
</dbReference>
<evidence type="ECO:0000259" key="4">
    <source>
        <dbReference type="Pfam" id="PF04677"/>
    </source>
</evidence>
<dbReference type="PANTHER" id="PTHR12072">
    <property type="entry name" value="CWF19, CELL CYCLE CONTROL PROTEIN"/>
    <property type="match status" value="1"/>
</dbReference>
<evidence type="ECO:0000256" key="2">
    <source>
        <dbReference type="SAM" id="MobiDB-lite"/>
    </source>
</evidence>
<sequence>MQKQSQVKVLVAGEVRGQFDALFKRVAAVNSKAGPFDMLICVGEFFGDDADANDQILTAKFEIPLQTYILGPCSSATAALFPKESAELAPNLTYLGRKGLLNTASGLSVAYLSGMEGETADQTHFDFDSVNGLLVPVKAGGGFIGVDLLLTSQWPAQVDNFAPNRPVGDVKSSELISKVAAGLKPRYHFAAIGPHYERAPYRNHRVLQEAAQHTTRFIGLASVGNAEKAKWLYAFNVTPMRQLSRSELTEQPPNASEFPYLQLLTSLIIKEREMNQRAGKDKPQFFFDMSEPVEDNVDRGGKRRNRGDREGDEGAKRPPQPCWFCLSSPEVEKHLVVAVSDCCYLAMAKGGLNHKHALILPVGHIQSVVAAPEEVRADIDRFKRALGQMFASTGECCVFFERNYRTQHLQIQVVPAPIDCQMGLKNAFLNLAEMRGFELSVLAEDQELWEVVNEGCPYFFVELPDGTRLFTRQMKNFPLQFGREVMASGGVLNIPEKVDWRACSIDKKVEEQLTKAFQKSFAQYDFTEDDDE</sequence>
<accession>A0A914VMH1</accession>
<evidence type="ECO:0000313" key="5">
    <source>
        <dbReference type="Proteomes" id="UP000887566"/>
    </source>
</evidence>
<dbReference type="GO" id="GO:0061632">
    <property type="term" value="F:RNA lariat debranching enzyme activator activity"/>
    <property type="evidence" value="ECO:0007669"/>
    <property type="project" value="TreeGrafter"/>
</dbReference>
<dbReference type="Proteomes" id="UP000887566">
    <property type="component" value="Unplaced"/>
</dbReference>
<dbReference type="GO" id="GO:0071014">
    <property type="term" value="C:post-mRNA release spliceosomal complex"/>
    <property type="evidence" value="ECO:0007669"/>
    <property type="project" value="TreeGrafter"/>
</dbReference>
<evidence type="ECO:0000313" key="6">
    <source>
        <dbReference type="WBParaSite" id="PSAMB.scaffold215size64897.g3395.t1"/>
    </source>
</evidence>
<dbReference type="SUPFAM" id="SSF54197">
    <property type="entry name" value="HIT-like"/>
    <property type="match status" value="1"/>
</dbReference>
<feature type="compositionally biased region" description="Basic and acidic residues" evidence="2">
    <location>
        <begin position="307"/>
        <end position="316"/>
    </location>
</feature>
<dbReference type="Pfam" id="PF04676">
    <property type="entry name" value="CwfJ_C_2"/>
    <property type="match status" value="1"/>
</dbReference>
<feature type="region of interest" description="Disordered" evidence="2">
    <location>
        <begin position="292"/>
        <end position="317"/>
    </location>
</feature>
<dbReference type="GO" id="GO:0000398">
    <property type="term" value="P:mRNA splicing, via spliceosome"/>
    <property type="evidence" value="ECO:0007669"/>
    <property type="project" value="TreeGrafter"/>
</dbReference>